<reference evidence="2" key="1">
    <citation type="submission" date="2023-04" db="EMBL/GenBank/DDBJ databases">
        <title>Phytophthora fragariaefolia NBRC 109709.</title>
        <authorList>
            <person name="Ichikawa N."/>
            <person name="Sato H."/>
            <person name="Tonouchi N."/>
        </authorList>
    </citation>
    <scope>NUCLEOTIDE SEQUENCE</scope>
    <source>
        <strain evidence="2">NBRC 109709</strain>
    </source>
</reference>
<evidence type="ECO:0000313" key="3">
    <source>
        <dbReference type="Proteomes" id="UP001165121"/>
    </source>
</evidence>
<sequence>MLLCAVVRPRGDRDGKVGLSPVVERYINQKTSVNCLLGSHLLVSCTDSAEPEGDAAPTTPQAARGEAFSGVSPHDLSCNNDEDESSSGDDSSRASLHADDNVKYSTLDSDGENDEGTGWGDDELTGDRETCVNLDEDGPAQPKLRYDSASLPTQHLSRRLASAAVTLALLALAQHLAPATQLVISATHLLVPVIQQSARRLAPVSEHLCLPLPAAN</sequence>
<organism evidence="2 3">
    <name type="scientific">Phytophthora fragariaefolia</name>
    <dbReference type="NCBI Taxonomy" id="1490495"/>
    <lineage>
        <taxon>Eukaryota</taxon>
        <taxon>Sar</taxon>
        <taxon>Stramenopiles</taxon>
        <taxon>Oomycota</taxon>
        <taxon>Peronosporomycetes</taxon>
        <taxon>Peronosporales</taxon>
        <taxon>Peronosporaceae</taxon>
        <taxon>Phytophthora</taxon>
    </lineage>
</organism>
<comment type="caution">
    <text evidence="2">The sequence shown here is derived from an EMBL/GenBank/DDBJ whole genome shotgun (WGS) entry which is preliminary data.</text>
</comment>
<name>A0A9W7D8P9_9STRA</name>
<feature type="compositionally biased region" description="Acidic residues" evidence="1">
    <location>
        <begin position="109"/>
        <end position="124"/>
    </location>
</feature>
<proteinExistence type="predicted"/>
<gene>
    <name evidence="2" type="ORF">Pfra01_002480100</name>
</gene>
<feature type="region of interest" description="Disordered" evidence="1">
    <location>
        <begin position="48"/>
        <end position="127"/>
    </location>
</feature>
<dbReference type="EMBL" id="BSXT01004434">
    <property type="protein sequence ID" value="GMF57871.1"/>
    <property type="molecule type" value="Genomic_DNA"/>
</dbReference>
<evidence type="ECO:0000256" key="1">
    <source>
        <dbReference type="SAM" id="MobiDB-lite"/>
    </source>
</evidence>
<keyword evidence="3" id="KW-1185">Reference proteome</keyword>
<dbReference type="AlphaFoldDB" id="A0A9W7D8P9"/>
<feature type="compositionally biased region" description="Basic and acidic residues" evidence="1">
    <location>
        <begin position="90"/>
        <end position="102"/>
    </location>
</feature>
<dbReference type="Proteomes" id="UP001165121">
    <property type="component" value="Unassembled WGS sequence"/>
</dbReference>
<accession>A0A9W7D8P9</accession>
<protein>
    <submittedName>
        <fullName evidence="2">Unnamed protein product</fullName>
    </submittedName>
</protein>
<evidence type="ECO:0000313" key="2">
    <source>
        <dbReference type="EMBL" id="GMF57871.1"/>
    </source>
</evidence>